<comment type="caution">
    <text evidence="7">The sequence shown here is derived from an EMBL/GenBank/DDBJ whole genome shotgun (WGS) entry which is preliminary data.</text>
</comment>
<dbReference type="PANTHER" id="PTHR23291">
    <property type="entry name" value="BAX INHIBITOR-RELATED"/>
    <property type="match status" value="1"/>
</dbReference>
<dbReference type="InterPro" id="IPR006214">
    <property type="entry name" value="Bax_inhibitor_1-related"/>
</dbReference>
<evidence type="ECO:0000256" key="2">
    <source>
        <dbReference type="ARBA" id="ARBA00010350"/>
    </source>
</evidence>
<evidence type="ECO:0000313" key="8">
    <source>
        <dbReference type="Proteomes" id="UP001595379"/>
    </source>
</evidence>
<evidence type="ECO:0000256" key="6">
    <source>
        <dbReference type="RuleBase" id="RU004379"/>
    </source>
</evidence>
<evidence type="ECO:0000256" key="3">
    <source>
        <dbReference type="ARBA" id="ARBA00022692"/>
    </source>
</evidence>
<sequence length="249" mass="26390">MNEFSRGYAGSQTMDMSVDAGLRSFMLGVYNKLGLGLIVSGLLAVATSQVPAVRDLLFTVQVTQQGASIGLTGLGMIVQFAPLVLLFGSMFLMKNPTARGAGLLYWAVVSSIGASLGLVLLIYTGESVATTFFVTAAAFGGLSLFGYTTKKDLSAIGSFLIMGVIGLLIAMVVNMFLQSPALMYAISAAGVLIFSGLIAWDTQRLKATYYALGGDQRGMAVATNFGALSLYINFINLFQFLLMFLGNRE</sequence>
<name>A0ABV6ZWW2_9PROT</name>
<evidence type="ECO:0000313" key="7">
    <source>
        <dbReference type="EMBL" id="MFC2925887.1"/>
    </source>
</evidence>
<keyword evidence="8" id="KW-1185">Reference proteome</keyword>
<feature type="transmembrane region" description="Helical" evidence="6">
    <location>
        <begin position="182"/>
        <end position="200"/>
    </location>
</feature>
<dbReference type="Pfam" id="PF01027">
    <property type="entry name" value="Bax1-I"/>
    <property type="match status" value="1"/>
</dbReference>
<dbReference type="CDD" id="cd10432">
    <property type="entry name" value="BI-1-like_bacterial"/>
    <property type="match status" value="1"/>
</dbReference>
<keyword evidence="3 6" id="KW-0812">Transmembrane</keyword>
<dbReference type="Proteomes" id="UP001595379">
    <property type="component" value="Unassembled WGS sequence"/>
</dbReference>
<keyword evidence="5 6" id="KW-0472">Membrane</keyword>
<proteinExistence type="inferred from homology"/>
<feature type="transmembrane region" description="Helical" evidence="6">
    <location>
        <begin position="73"/>
        <end position="92"/>
    </location>
</feature>
<reference evidence="8" key="1">
    <citation type="journal article" date="2019" name="Int. J. Syst. Evol. Microbiol.">
        <title>The Global Catalogue of Microorganisms (GCM) 10K type strain sequencing project: providing services to taxonomists for standard genome sequencing and annotation.</title>
        <authorList>
            <consortium name="The Broad Institute Genomics Platform"/>
            <consortium name="The Broad Institute Genome Sequencing Center for Infectious Disease"/>
            <person name="Wu L."/>
            <person name="Ma J."/>
        </authorList>
    </citation>
    <scope>NUCLEOTIDE SEQUENCE [LARGE SCALE GENOMIC DNA]</scope>
    <source>
        <strain evidence="8">KCTC 52487</strain>
    </source>
</reference>
<comment type="subcellular location">
    <subcellularLocation>
        <location evidence="1">Membrane</location>
        <topology evidence="1">Multi-pass membrane protein</topology>
    </subcellularLocation>
</comment>
<evidence type="ECO:0000256" key="4">
    <source>
        <dbReference type="ARBA" id="ARBA00022989"/>
    </source>
</evidence>
<feature type="transmembrane region" description="Helical" evidence="6">
    <location>
        <begin position="129"/>
        <end position="148"/>
    </location>
</feature>
<evidence type="ECO:0000256" key="1">
    <source>
        <dbReference type="ARBA" id="ARBA00004141"/>
    </source>
</evidence>
<feature type="transmembrane region" description="Helical" evidence="6">
    <location>
        <begin position="104"/>
        <end position="123"/>
    </location>
</feature>
<feature type="transmembrane region" description="Helical" evidence="6">
    <location>
        <begin position="221"/>
        <end position="245"/>
    </location>
</feature>
<accession>A0ABV6ZWW2</accession>
<protein>
    <submittedName>
        <fullName evidence="7">Bax inhibitor-1/YccA family protein</fullName>
    </submittedName>
</protein>
<dbReference type="RefSeq" id="WP_343164924.1">
    <property type="nucleotide sequence ID" value="NZ_JBHRSV010000012.1"/>
</dbReference>
<evidence type="ECO:0000256" key="5">
    <source>
        <dbReference type="ARBA" id="ARBA00023136"/>
    </source>
</evidence>
<keyword evidence="4 6" id="KW-1133">Transmembrane helix</keyword>
<comment type="similarity">
    <text evidence="2 6">Belongs to the BI1 family.</text>
</comment>
<dbReference type="PANTHER" id="PTHR23291:SF50">
    <property type="entry name" value="PROTEIN LIFEGUARD 4"/>
    <property type="match status" value="1"/>
</dbReference>
<dbReference type="EMBL" id="JBHRSV010000012">
    <property type="protein sequence ID" value="MFC2925887.1"/>
    <property type="molecule type" value="Genomic_DNA"/>
</dbReference>
<gene>
    <name evidence="7" type="ORF">ACFOOR_07190</name>
</gene>
<feature type="transmembrane region" description="Helical" evidence="6">
    <location>
        <begin position="33"/>
        <end position="53"/>
    </location>
</feature>
<feature type="transmembrane region" description="Helical" evidence="6">
    <location>
        <begin position="155"/>
        <end position="176"/>
    </location>
</feature>
<organism evidence="7 8">
    <name type="scientific">Hyphobacterium vulgare</name>
    <dbReference type="NCBI Taxonomy" id="1736751"/>
    <lineage>
        <taxon>Bacteria</taxon>
        <taxon>Pseudomonadati</taxon>
        <taxon>Pseudomonadota</taxon>
        <taxon>Alphaproteobacteria</taxon>
        <taxon>Maricaulales</taxon>
        <taxon>Maricaulaceae</taxon>
        <taxon>Hyphobacterium</taxon>
    </lineage>
</organism>